<evidence type="ECO:0000259" key="1">
    <source>
        <dbReference type="Pfam" id="PF05116"/>
    </source>
</evidence>
<reference evidence="3" key="1">
    <citation type="submission" date="2020-07" db="EMBL/GenBank/DDBJ databases">
        <title>Complete genome sequencing of Clostridia bacterium strain 12CBH8.</title>
        <authorList>
            <person name="Sakamoto M."/>
            <person name="Murakami T."/>
            <person name="Mori H."/>
        </authorList>
    </citation>
    <scope>NUCLEOTIDE SEQUENCE [LARGE SCALE GENOMIC DNA]</scope>
    <source>
        <strain evidence="3">12CBH8</strain>
    </source>
</reference>
<dbReference type="RefSeq" id="WP_090264285.1">
    <property type="nucleotide sequence ID" value="NZ_AP023321.1"/>
</dbReference>
<evidence type="ECO:0000313" key="2">
    <source>
        <dbReference type="EMBL" id="BCI60948.1"/>
    </source>
</evidence>
<accession>A0A7I8D2A9</accession>
<feature type="domain" description="Sucrose phosphatase-like" evidence="1">
    <location>
        <begin position="2"/>
        <end position="210"/>
    </location>
</feature>
<organism evidence="2 3">
    <name type="scientific">Solibaculum mannosilyticum</name>
    <dbReference type="NCBI Taxonomy" id="2780922"/>
    <lineage>
        <taxon>Bacteria</taxon>
        <taxon>Bacillati</taxon>
        <taxon>Bacillota</taxon>
        <taxon>Clostridia</taxon>
        <taxon>Eubacteriales</taxon>
        <taxon>Oscillospiraceae</taxon>
        <taxon>Solibaculum</taxon>
    </lineage>
</organism>
<dbReference type="InterPro" id="IPR036412">
    <property type="entry name" value="HAD-like_sf"/>
</dbReference>
<dbReference type="KEGG" id="sman:C12CBH8_15870"/>
<sequence>MRVFASDLDNTLIYSYRHPIGDNKVLAELYEGREVSFMTKQSHEMLNQVFHKMTFIPVSTRSVGQYRRIRFHRDWEPSLALVSNGGTLLIDGKEDQEWKEQSLKTIRPAREQLEYAWGLLEQDNARTLDVRMVDDLFVFTKSGRVRETVDRLRESLDLSQVEVWENGNKVYVIPLLLNKGQAIRRLRERFCIDFVASAGDSLFDIPLLHEADVAFYPTELSYPSRQGQVCIPVDTGSKVFSDVVLGKLLQGYL</sequence>
<dbReference type="InterPro" id="IPR006380">
    <property type="entry name" value="SPP-like_dom"/>
</dbReference>
<name>A0A7I8D2A9_9FIRM</name>
<evidence type="ECO:0000313" key="3">
    <source>
        <dbReference type="Proteomes" id="UP000593890"/>
    </source>
</evidence>
<dbReference type="Proteomes" id="UP000593890">
    <property type="component" value="Chromosome"/>
</dbReference>
<dbReference type="SUPFAM" id="SSF56784">
    <property type="entry name" value="HAD-like"/>
    <property type="match status" value="1"/>
</dbReference>
<dbReference type="AlphaFoldDB" id="A0A7I8D2A9"/>
<gene>
    <name evidence="2" type="ORF">C12CBH8_15870</name>
</gene>
<keyword evidence="3" id="KW-1185">Reference proteome</keyword>
<dbReference type="InterPro" id="IPR024197">
    <property type="entry name" value="TPP-like"/>
</dbReference>
<protein>
    <recommendedName>
        <fullName evidence="1">Sucrose phosphatase-like domain-containing protein</fullName>
    </recommendedName>
</protein>
<dbReference type="InterPro" id="IPR023214">
    <property type="entry name" value="HAD_sf"/>
</dbReference>
<proteinExistence type="predicted"/>
<dbReference type="Pfam" id="PF05116">
    <property type="entry name" value="S6PP"/>
    <property type="match status" value="1"/>
</dbReference>
<dbReference type="EMBL" id="AP023321">
    <property type="protein sequence ID" value="BCI60948.1"/>
    <property type="molecule type" value="Genomic_DNA"/>
</dbReference>
<dbReference type="GO" id="GO:0003824">
    <property type="term" value="F:catalytic activity"/>
    <property type="evidence" value="ECO:0007669"/>
    <property type="project" value="UniProtKB-ARBA"/>
</dbReference>
<dbReference type="PIRSF" id="PIRSF030802">
    <property type="entry name" value="UCP030802"/>
    <property type="match status" value="1"/>
</dbReference>
<dbReference type="Gene3D" id="3.40.50.1000">
    <property type="entry name" value="HAD superfamily/HAD-like"/>
    <property type="match status" value="2"/>
</dbReference>